<evidence type="ECO:0000313" key="3">
    <source>
        <dbReference type="EMBL" id="SEJ52614.1"/>
    </source>
</evidence>
<gene>
    <name evidence="3" type="ORF">SAMN05421637_2147</name>
</gene>
<keyword evidence="2" id="KW-1133">Transmembrane helix</keyword>
<keyword evidence="4" id="KW-1185">Reference proteome</keyword>
<feature type="transmembrane region" description="Helical" evidence="2">
    <location>
        <begin position="37"/>
        <end position="55"/>
    </location>
</feature>
<dbReference type="EMBL" id="FNZI01000004">
    <property type="protein sequence ID" value="SEJ52614.1"/>
    <property type="molecule type" value="Genomic_DNA"/>
</dbReference>
<proteinExistence type="predicted"/>
<dbReference type="STRING" id="1043493.SAMN05421637_2147"/>
<reference evidence="4" key="1">
    <citation type="submission" date="2016-10" db="EMBL/GenBank/DDBJ databases">
        <authorList>
            <person name="Varghese N."/>
        </authorList>
    </citation>
    <scope>NUCLEOTIDE SEQUENCE [LARGE SCALE GENOMIC DNA]</scope>
    <source>
        <strain evidence="4">DSM 24868</strain>
    </source>
</reference>
<dbReference type="RefSeq" id="WP_042216094.1">
    <property type="nucleotide sequence ID" value="NZ_BBLU01000015.1"/>
</dbReference>
<keyword evidence="2" id="KW-0472">Membrane</keyword>
<evidence type="ECO:0000313" key="4">
    <source>
        <dbReference type="Proteomes" id="UP000183315"/>
    </source>
</evidence>
<name>A0A1H6ZKE3_9MICO</name>
<dbReference type="AlphaFoldDB" id="A0A1H6ZKE3"/>
<sequence length="143" mass="14931">MERFLIKAAVFLSSAAAALALTSLMLGSDFDLKLSGLITATVFFALAQSLLSPLIERQIEKRARAVVGGVGIISTFVALLITATLTSGLQIHGFGTWAAATLLVWLITAIGVWVLPGVFSSDKPKGSDGDTKVIDRPGDAGKD</sequence>
<protein>
    <submittedName>
        <fullName evidence="3">4 TMS phage holin, superfamily IV</fullName>
    </submittedName>
</protein>
<dbReference type="OrthoDB" id="4871734at2"/>
<evidence type="ECO:0000256" key="2">
    <source>
        <dbReference type="SAM" id="Phobius"/>
    </source>
</evidence>
<dbReference type="Proteomes" id="UP000183315">
    <property type="component" value="Unassembled WGS sequence"/>
</dbReference>
<accession>A0A1H6ZKE3</accession>
<feature type="transmembrane region" description="Helical" evidence="2">
    <location>
        <begin position="67"/>
        <end position="88"/>
    </location>
</feature>
<feature type="region of interest" description="Disordered" evidence="1">
    <location>
        <begin position="123"/>
        <end position="143"/>
    </location>
</feature>
<keyword evidence="2" id="KW-0812">Transmembrane</keyword>
<organism evidence="3 4">
    <name type="scientific">Demequina mangrovi</name>
    <dbReference type="NCBI Taxonomy" id="1043493"/>
    <lineage>
        <taxon>Bacteria</taxon>
        <taxon>Bacillati</taxon>
        <taxon>Actinomycetota</taxon>
        <taxon>Actinomycetes</taxon>
        <taxon>Micrococcales</taxon>
        <taxon>Demequinaceae</taxon>
        <taxon>Demequina</taxon>
    </lineage>
</organism>
<evidence type="ECO:0000256" key="1">
    <source>
        <dbReference type="SAM" id="MobiDB-lite"/>
    </source>
</evidence>
<feature type="transmembrane region" description="Helical" evidence="2">
    <location>
        <begin position="94"/>
        <end position="115"/>
    </location>
</feature>